<keyword evidence="2" id="KW-1185">Reference proteome</keyword>
<evidence type="ECO:0000313" key="2">
    <source>
        <dbReference type="Proteomes" id="UP001497444"/>
    </source>
</evidence>
<protein>
    <submittedName>
        <fullName evidence="1">Uncharacterized protein</fullName>
    </submittedName>
</protein>
<dbReference type="EMBL" id="OZ020098">
    <property type="protein sequence ID" value="CAK9271002.1"/>
    <property type="molecule type" value="Genomic_DNA"/>
</dbReference>
<gene>
    <name evidence="1" type="ORF">CSSPJE1EN1_LOCUS16480</name>
</gene>
<organism evidence="1 2">
    <name type="scientific">Sphagnum jensenii</name>
    <dbReference type="NCBI Taxonomy" id="128206"/>
    <lineage>
        <taxon>Eukaryota</taxon>
        <taxon>Viridiplantae</taxon>
        <taxon>Streptophyta</taxon>
        <taxon>Embryophyta</taxon>
        <taxon>Bryophyta</taxon>
        <taxon>Sphagnophytina</taxon>
        <taxon>Sphagnopsida</taxon>
        <taxon>Sphagnales</taxon>
        <taxon>Sphagnaceae</taxon>
        <taxon>Sphagnum</taxon>
    </lineage>
</organism>
<reference evidence="1" key="1">
    <citation type="submission" date="2024-02" db="EMBL/GenBank/DDBJ databases">
        <authorList>
            <consortium name="ELIXIR-Norway"/>
            <consortium name="Elixir Norway"/>
        </authorList>
    </citation>
    <scope>NUCLEOTIDE SEQUENCE</scope>
</reference>
<evidence type="ECO:0000313" key="1">
    <source>
        <dbReference type="EMBL" id="CAK9271002.1"/>
    </source>
</evidence>
<accession>A0ABP0X084</accession>
<proteinExistence type="predicted"/>
<name>A0ABP0X084_9BRYO</name>
<sequence>MASFLELEATARFAVQSIGDGQAQASAPIVAGFPPTNNASLHLSPSPTSRLSWTGGGGLSVASGGLSNLEYGSDGTYEDSGVGTLRKGNDNGLEIEMKALAIEEESAIIAAVSDRGRKPSSSALVTLHTKYESDSHSEFPATERGNQANLARISAGVSTSKSFWLNSSLGNIYFYSWRVG</sequence>
<dbReference type="Proteomes" id="UP001497444">
    <property type="component" value="Chromosome 3"/>
</dbReference>